<dbReference type="InterPro" id="IPR027417">
    <property type="entry name" value="P-loop_NTPase"/>
</dbReference>
<keyword evidence="6" id="KW-0862">Zinc</keyword>
<dbReference type="NCBIfam" id="NF001380">
    <property type="entry name" value="PRK00279.1-2"/>
    <property type="match status" value="1"/>
</dbReference>
<feature type="binding site" evidence="6">
    <location>
        <begin position="10"/>
        <end position="15"/>
    </location>
    <ligand>
        <name>ATP</name>
        <dbReference type="ChEBI" id="CHEBI:30616"/>
    </ligand>
</feature>
<dbReference type="GO" id="GO:0005524">
    <property type="term" value="F:ATP binding"/>
    <property type="evidence" value="ECO:0007669"/>
    <property type="project" value="UniProtKB-UniRule"/>
</dbReference>
<feature type="binding site" evidence="6">
    <location>
        <position position="160"/>
    </location>
    <ligand>
        <name>AMP</name>
        <dbReference type="ChEBI" id="CHEBI:456215"/>
    </ligand>
</feature>
<evidence type="ECO:0000256" key="1">
    <source>
        <dbReference type="ARBA" id="ARBA00022679"/>
    </source>
</evidence>
<feature type="region of interest" description="NMP" evidence="6">
    <location>
        <begin position="30"/>
        <end position="59"/>
    </location>
</feature>
<dbReference type="InterPro" id="IPR033690">
    <property type="entry name" value="Adenylat_kinase_CS"/>
</dbReference>
<dbReference type="GO" id="GO:0005737">
    <property type="term" value="C:cytoplasm"/>
    <property type="evidence" value="ECO:0007669"/>
    <property type="project" value="UniProtKB-SubCell"/>
</dbReference>
<feature type="binding site" evidence="6">
    <location>
        <position position="133"/>
    </location>
    <ligand>
        <name>Zn(2+)</name>
        <dbReference type="ChEBI" id="CHEBI:29105"/>
        <note>structural</note>
    </ligand>
</feature>
<dbReference type="CDD" id="cd01428">
    <property type="entry name" value="ADK"/>
    <property type="match status" value="1"/>
</dbReference>
<evidence type="ECO:0000256" key="6">
    <source>
        <dbReference type="HAMAP-Rule" id="MF_00235"/>
    </source>
</evidence>
<evidence type="ECO:0000256" key="5">
    <source>
        <dbReference type="ARBA" id="ARBA00022840"/>
    </source>
</evidence>
<comment type="pathway">
    <text evidence="6">Purine metabolism; AMP biosynthesis via salvage pathway; AMP from ADP: step 1/1.</text>
</comment>
<comment type="catalytic activity">
    <reaction evidence="6 8">
        <text>AMP + ATP = 2 ADP</text>
        <dbReference type="Rhea" id="RHEA:12973"/>
        <dbReference type="ChEBI" id="CHEBI:30616"/>
        <dbReference type="ChEBI" id="CHEBI:456215"/>
        <dbReference type="ChEBI" id="CHEBI:456216"/>
        <dbReference type="EC" id="2.7.4.3"/>
    </reaction>
</comment>
<dbReference type="GO" id="GO:0004017">
    <property type="term" value="F:AMP kinase activity"/>
    <property type="evidence" value="ECO:0007669"/>
    <property type="project" value="UniProtKB-UniRule"/>
</dbReference>
<dbReference type="Gene3D" id="3.40.50.300">
    <property type="entry name" value="P-loop containing nucleotide triphosphate hydrolases"/>
    <property type="match status" value="1"/>
</dbReference>
<feature type="binding site" evidence="6">
    <location>
        <position position="36"/>
    </location>
    <ligand>
        <name>AMP</name>
        <dbReference type="ChEBI" id="CHEBI:456215"/>
    </ligand>
</feature>
<dbReference type="OrthoDB" id="9805030at2"/>
<comment type="subunit">
    <text evidence="6 8">Monomer.</text>
</comment>
<dbReference type="NCBIfam" id="NF001381">
    <property type="entry name" value="PRK00279.1-3"/>
    <property type="match status" value="1"/>
</dbReference>
<keyword evidence="5 6" id="KW-0067">ATP-binding</keyword>
<evidence type="ECO:0000313" key="10">
    <source>
        <dbReference type="EMBL" id="KEQ23893.1"/>
    </source>
</evidence>
<protein>
    <recommendedName>
        <fullName evidence="6 8">Adenylate kinase</fullName>
        <shortName evidence="6">AK</shortName>
        <ecNumber evidence="6 8">2.7.4.3</ecNumber>
    </recommendedName>
    <alternativeName>
        <fullName evidence="6">ATP-AMP transphosphorylase</fullName>
    </alternativeName>
    <alternativeName>
        <fullName evidence="6">ATP:AMP phosphotransferase</fullName>
    </alternativeName>
    <alternativeName>
        <fullName evidence="6">Adenylate monophosphate kinase</fullName>
    </alternativeName>
</protein>
<feature type="binding site" evidence="6">
    <location>
        <position position="92"/>
    </location>
    <ligand>
        <name>AMP</name>
        <dbReference type="ChEBI" id="CHEBI:456215"/>
    </ligand>
</feature>
<dbReference type="PRINTS" id="PR00094">
    <property type="entry name" value="ADENYLTKNASE"/>
</dbReference>
<feature type="binding site" evidence="6">
    <location>
        <position position="150"/>
    </location>
    <ligand>
        <name>Zn(2+)</name>
        <dbReference type="ChEBI" id="CHEBI:29105"/>
        <note>structural</note>
    </ligand>
</feature>
<dbReference type="Pfam" id="PF00406">
    <property type="entry name" value="ADK"/>
    <property type="match status" value="1"/>
</dbReference>
<dbReference type="RefSeq" id="WP_036686815.1">
    <property type="nucleotide sequence ID" value="NZ_FYEP01000005.1"/>
</dbReference>
<feature type="binding site" evidence="6">
    <location>
        <position position="199"/>
    </location>
    <ligand>
        <name>ATP</name>
        <dbReference type="ChEBI" id="CHEBI:30616"/>
    </ligand>
</feature>
<dbReference type="AlphaFoldDB" id="A0A081NZM0"/>
<feature type="binding site" evidence="6">
    <location>
        <position position="153"/>
    </location>
    <ligand>
        <name>Zn(2+)</name>
        <dbReference type="ChEBI" id="CHEBI:29105"/>
        <note>structural</note>
    </ligand>
</feature>
<dbReference type="GO" id="GO:0044209">
    <property type="term" value="P:AMP salvage"/>
    <property type="evidence" value="ECO:0007669"/>
    <property type="project" value="UniProtKB-UniRule"/>
</dbReference>
<feature type="domain" description="Adenylate kinase active site lid" evidence="9">
    <location>
        <begin position="127"/>
        <end position="162"/>
    </location>
</feature>
<keyword evidence="1 6" id="KW-0808">Transferase</keyword>
<feature type="binding site" evidence="6">
    <location>
        <position position="127"/>
    </location>
    <ligand>
        <name>ATP</name>
        <dbReference type="ChEBI" id="CHEBI:30616"/>
    </ligand>
</feature>
<evidence type="ECO:0000313" key="11">
    <source>
        <dbReference type="Proteomes" id="UP000028123"/>
    </source>
</evidence>
<dbReference type="Pfam" id="PF05191">
    <property type="entry name" value="ADK_lid"/>
    <property type="match status" value="1"/>
</dbReference>
<feature type="binding site" evidence="6">
    <location>
        <position position="31"/>
    </location>
    <ligand>
        <name>AMP</name>
        <dbReference type="ChEBI" id="CHEBI:456215"/>
    </ligand>
</feature>
<evidence type="ECO:0000256" key="4">
    <source>
        <dbReference type="ARBA" id="ARBA00022777"/>
    </source>
</evidence>
<name>A0A081NZM0_9BACL</name>
<dbReference type="Proteomes" id="UP000028123">
    <property type="component" value="Unassembled WGS sequence"/>
</dbReference>
<dbReference type="InterPro" id="IPR006259">
    <property type="entry name" value="Adenyl_kin_sub"/>
</dbReference>
<dbReference type="PROSITE" id="PS00113">
    <property type="entry name" value="ADENYLATE_KINASE"/>
    <property type="match status" value="1"/>
</dbReference>
<feature type="binding site" evidence="6">
    <location>
        <begin position="85"/>
        <end position="88"/>
    </location>
    <ligand>
        <name>AMP</name>
        <dbReference type="ChEBI" id="CHEBI:456215"/>
    </ligand>
</feature>
<evidence type="ECO:0000256" key="2">
    <source>
        <dbReference type="ARBA" id="ARBA00022727"/>
    </source>
</evidence>
<comment type="domain">
    <text evidence="6">Consists of three domains, a large central CORE domain and two small peripheral domains, NMPbind and LID, which undergo movements during catalysis. The LID domain closes over the site of phosphoryl transfer upon ATP binding. Assembling and dissambling the active center during each catalytic cycle provides an effective means to prevent ATP hydrolysis. Some bacteria have evolved a zinc-coordinating structure that stabilizes the LID domain.</text>
</comment>
<comment type="subcellular location">
    <subcellularLocation>
        <location evidence="6 8">Cytoplasm</location>
    </subcellularLocation>
</comment>
<dbReference type="HAMAP" id="MF_00235">
    <property type="entry name" value="Adenylate_kinase_Adk"/>
    <property type="match status" value="1"/>
</dbReference>
<comment type="caution">
    <text evidence="10">The sequence shown here is derived from an EMBL/GenBank/DDBJ whole genome shotgun (WGS) entry which is preliminary data.</text>
</comment>
<keyword evidence="6" id="KW-0963">Cytoplasm</keyword>
<dbReference type="InterPro" id="IPR000850">
    <property type="entry name" value="Adenylat/UMP-CMP_kin"/>
</dbReference>
<keyword evidence="2 6" id="KW-0545">Nucleotide biosynthesis</keyword>
<evidence type="ECO:0000256" key="8">
    <source>
        <dbReference type="RuleBase" id="RU003331"/>
    </source>
</evidence>
<comment type="function">
    <text evidence="6">Catalyzes the reversible transfer of the terminal phosphate group between ATP and AMP. Plays an important role in cellular energy homeostasis and in adenine nucleotide metabolism.</text>
</comment>
<dbReference type="SUPFAM" id="SSF52540">
    <property type="entry name" value="P-loop containing nucleoside triphosphate hydrolases"/>
    <property type="match status" value="1"/>
</dbReference>
<feature type="binding site" evidence="6">
    <location>
        <position position="130"/>
    </location>
    <ligand>
        <name>Zn(2+)</name>
        <dbReference type="ChEBI" id="CHEBI:29105"/>
        <note>structural</note>
    </ligand>
</feature>
<feature type="binding site" evidence="6">
    <location>
        <begin position="136"/>
        <end position="137"/>
    </location>
    <ligand>
        <name>ATP</name>
        <dbReference type="ChEBI" id="CHEBI:30616"/>
    </ligand>
</feature>
<proteinExistence type="inferred from homology"/>
<feature type="binding site" evidence="6">
    <location>
        <begin position="57"/>
        <end position="59"/>
    </location>
    <ligand>
        <name>AMP</name>
        <dbReference type="ChEBI" id="CHEBI:456215"/>
    </ligand>
</feature>
<feature type="region of interest" description="LID" evidence="6">
    <location>
        <begin position="126"/>
        <end position="163"/>
    </location>
</feature>
<keyword evidence="6" id="KW-0479">Metal-binding</keyword>
<dbReference type="UniPathway" id="UPA00588">
    <property type="reaction ID" value="UER00649"/>
</dbReference>
<dbReference type="NCBIfam" id="TIGR01351">
    <property type="entry name" value="adk"/>
    <property type="match status" value="1"/>
</dbReference>
<organism evidence="10 11">
    <name type="scientific">Paenibacillus tyrfis</name>
    <dbReference type="NCBI Taxonomy" id="1501230"/>
    <lineage>
        <taxon>Bacteria</taxon>
        <taxon>Bacillati</taxon>
        <taxon>Bacillota</taxon>
        <taxon>Bacilli</taxon>
        <taxon>Bacillales</taxon>
        <taxon>Paenibacillaceae</taxon>
        <taxon>Paenibacillus</taxon>
    </lineage>
</organism>
<dbReference type="InterPro" id="IPR007862">
    <property type="entry name" value="Adenylate_kinase_lid-dom"/>
</dbReference>
<keyword evidence="3 6" id="KW-0547">Nucleotide-binding</keyword>
<evidence type="ECO:0000256" key="3">
    <source>
        <dbReference type="ARBA" id="ARBA00022741"/>
    </source>
</evidence>
<sequence>MQIIFIGLPGAGKGTQAEFIQAKFGIPHISTGDMFRAAMSEGTALGLEAKAYVEKGQLVPDEVTIGIVKERLSQGDTARGFLLDGFPRTVSQALELERVLQEGRRRIDLALHLDVDSGKLLGRLTGRRICRYCGETYHLMYRPPQEEGSCDKCGGPLYQRPDDTEETVVTRLEINLKQQKPLLKFYKMRGQLRSVDGEAGMDKVFEDICGILASLHVRAR</sequence>
<dbReference type="EC" id="2.7.4.3" evidence="6 8"/>
<evidence type="ECO:0000259" key="9">
    <source>
        <dbReference type="Pfam" id="PF05191"/>
    </source>
</evidence>
<keyword evidence="11" id="KW-1185">Reference proteome</keyword>
<dbReference type="EMBL" id="JNVM01000018">
    <property type="protein sequence ID" value="KEQ23893.1"/>
    <property type="molecule type" value="Genomic_DNA"/>
</dbReference>
<keyword evidence="4 6" id="KW-0418">Kinase</keyword>
<evidence type="ECO:0000256" key="7">
    <source>
        <dbReference type="RuleBase" id="RU003330"/>
    </source>
</evidence>
<feature type="binding site" evidence="6">
    <location>
        <position position="171"/>
    </location>
    <ligand>
        <name>AMP</name>
        <dbReference type="ChEBI" id="CHEBI:456215"/>
    </ligand>
</feature>
<comment type="similarity">
    <text evidence="6 7">Belongs to the adenylate kinase family.</text>
</comment>
<dbReference type="PANTHER" id="PTHR23359">
    <property type="entry name" value="NUCLEOTIDE KINASE"/>
    <property type="match status" value="1"/>
</dbReference>
<dbReference type="FunFam" id="3.40.50.300:FF:000106">
    <property type="entry name" value="Adenylate kinase mitochondrial"/>
    <property type="match status" value="1"/>
</dbReference>
<accession>A0A081NZM0</accession>
<gene>
    <name evidence="6" type="primary">adk</name>
    <name evidence="10" type="ORF">ET33_11425</name>
</gene>
<dbReference type="eggNOG" id="COG0563">
    <property type="taxonomic scope" value="Bacteria"/>
</dbReference>
<reference evidence="10 11" key="1">
    <citation type="submission" date="2014-06" db="EMBL/GenBank/DDBJ databases">
        <title>Draft genome sequence of Paenibacillus sp. MSt1.</title>
        <authorList>
            <person name="Aw Y.K."/>
            <person name="Ong K.S."/>
            <person name="Gan H.M."/>
            <person name="Lee S.M."/>
        </authorList>
    </citation>
    <scope>NUCLEOTIDE SEQUENCE [LARGE SCALE GENOMIC DNA]</scope>
    <source>
        <strain evidence="10 11">MSt1</strain>
    </source>
</reference>
<dbReference type="GO" id="GO:0008270">
    <property type="term" value="F:zinc ion binding"/>
    <property type="evidence" value="ECO:0007669"/>
    <property type="project" value="UniProtKB-UniRule"/>
</dbReference>